<name>A0A7G1NG96_9ACTN</name>
<dbReference type="EMBL" id="AP023439">
    <property type="protein sequence ID" value="BCL21801.1"/>
    <property type="molecule type" value="Genomic_DNA"/>
</dbReference>
<dbReference type="Proteomes" id="UP000516373">
    <property type="component" value="Chromosome"/>
</dbReference>
<dbReference type="KEGG" id="stui:GCM10017668_36440"/>
<evidence type="ECO:0000313" key="2">
    <source>
        <dbReference type="EMBL" id="BCL21801.1"/>
    </source>
</evidence>
<reference evidence="2 3" key="1">
    <citation type="journal article" date="2014" name="Int. J. Syst. Evol. Microbiol.">
        <title>Complete genome sequence of Corynebacterium casei LMG S-19264T (=DSM 44701T), isolated from a smear-ripened cheese.</title>
        <authorList>
            <consortium name="US DOE Joint Genome Institute (JGI-PGF)"/>
            <person name="Walter F."/>
            <person name="Albersmeier A."/>
            <person name="Kalinowski J."/>
            <person name="Ruckert C."/>
        </authorList>
    </citation>
    <scope>NUCLEOTIDE SEQUENCE [LARGE SCALE GENOMIC DNA]</scope>
    <source>
        <strain evidence="2 3">JCM 4255</strain>
    </source>
</reference>
<proteinExistence type="predicted"/>
<dbReference type="AlphaFoldDB" id="A0A7G1NG96"/>
<feature type="compositionally biased region" description="Low complexity" evidence="1">
    <location>
        <begin position="10"/>
        <end position="34"/>
    </location>
</feature>
<accession>A0A7G1NG96</accession>
<evidence type="ECO:0000313" key="3">
    <source>
        <dbReference type="Proteomes" id="UP000516373"/>
    </source>
</evidence>
<gene>
    <name evidence="2" type="ORF">GCM10017668_36440</name>
</gene>
<protein>
    <submittedName>
        <fullName evidence="2">Uncharacterized protein</fullName>
    </submittedName>
</protein>
<organism evidence="2 3">
    <name type="scientific">Streptomyces tuirus</name>
    <dbReference type="NCBI Taxonomy" id="68278"/>
    <lineage>
        <taxon>Bacteria</taxon>
        <taxon>Bacillati</taxon>
        <taxon>Actinomycetota</taxon>
        <taxon>Actinomycetes</taxon>
        <taxon>Kitasatosporales</taxon>
        <taxon>Streptomycetaceae</taxon>
        <taxon>Streptomyces</taxon>
    </lineage>
</organism>
<evidence type="ECO:0000256" key="1">
    <source>
        <dbReference type="SAM" id="MobiDB-lite"/>
    </source>
</evidence>
<sequence>MPSRPGAIVAAPHSPPSRAAAGAPGTASTPATTPPTTAAVLLYLFIAGGAPCPCPAVEDTPPTILTAVRNDGTPD</sequence>
<feature type="region of interest" description="Disordered" evidence="1">
    <location>
        <begin position="1"/>
        <end position="34"/>
    </location>
</feature>